<evidence type="ECO:0000256" key="1">
    <source>
        <dbReference type="SAM" id="MobiDB-lite"/>
    </source>
</evidence>
<evidence type="ECO:0000313" key="3">
    <source>
        <dbReference type="Proteomes" id="UP000077069"/>
    </source>
</evidence>
<reference evidence="2 3" key="1">
    <citation type="submission" date="2016-05" db="EMBL/GenBank/DDBJ databases">
        <title>Comparative analysis of secretome profiles of manganese(II)-oxidizing ascomycete fungi.</title>
        <authorList>
            <consortium name="DOE Joint Genome Institute"/>
            <person name="Zeiner C.A."/>
            <person name="Purvine S.O."/>
            <person name="Zink E.M."/>
            <person name="Wu S."/>
            <person name="Pasa-Tolic L."/>
            <person name="Chaput D.L."/>
            <person name="Haridas S."/>
            <person name="Grigoriev I.V."/>
            <person name="Santelli C.M."/>
            <person name="Hansel C.M."/>
        </authorList>
    </citation>
    <scope>NUCLEOTIDE SEQUENCE [LARGE SCALE GENOMIC DNA]</scope>
    <source>
        <strain evidence="2 3">AP3s5-JAC2a</strain>
    </source>
</reference>
<organism evidence="2 3">
    <name type="scientific">Paraphaeosphaeria sporulosa</name>
    <dbReference type="NCBI Taxonomy" id="1460663"/>
    <lineage>
        <taxon>Eukaryota</taxon>
        <taxon>Fungi</taxon>
        <taxon>Dikarya</taxon>
        <taxon>Ascomycota</taxon>
        <taxon>Pezizomycotina</taxon>
        <taxon>Dothideomycetes</taxon>
        <taxon>Pleosporomycetidae</taxon>
        <taxon>Pleosporales</taxon>
        <taxon>Massarineae</taxon>
        <taxon>Didymosphaeriaceae</taxon>
        <taxon>Paraphaeosphaeria</taxon>
    </lineage>
</organism>
<protein>
    <submittedName>
        <fullName evidence="2">Uncharacterized protein</fullName>
    </submittedName>
</protein>
<name>A0A177CR85_9PLEO</name>
<evidence type="ECO:0000313" key="2">
    <source>
        <dbReference type="EMBL" id="OAG09478.1"/>
    </source>
</evidence>
<dbReference type="InParanoid" id="A0A177CR85"/>
<dbReference type="AlphaFoldDB" id="A0A177CR85"/>
<sequence length="379" mass="41192">MARIARRVSSITCRGRGASRGRVWPACAGRIPGIWSNTAMQQNLGSPVSPDCGPALTASRAEGRGTWSSRADVREALVKAGVSVPPLDVCVCSEQRILHPPLSPASRTSGQRRVHHRRCERRDGQRPGLRGPCYGPPHIAIGATYGCSWHLPKARVLVMPLPLIRRVYRDCAALVHSTDVWMQRQGPRCILQCPVNAALRGPRAVVPTLAGSRGWDGGARVGVPEAASLRDDKRETEPSICGSGWACFWAAGDLLLILHCNRYQRRWIGSRAGCLECGSARWSLLCHSTGGRNDRKKAPPSIRPRRRANRAIARLFRGTSQTIAPVQWAMGQSVATPSPRERRPYQLHIAGLARGQTKPGQANGAAVRASLVLTPTTIE</sequence>
<feature type="compositionally biased region" description="Basic residues" evidence="1">
    <location>
        <begin position="110"/>
        <end position="119"/>
    </location>
</feature>
<proteinExistence type="predicted"/>
<feature type="region of interest" description="Disordered" evidence="1">
    <location>
        <begin position="102"/>
        <end position="131"/>
    </location>
</feature>
<dbReference type="GeneID" id="28763436"/>
<dbReference type="Proteomes" id="UP000077069">
    <property type="component" value="Unassembled WGS sequence"/>
</dbReference>
<gene>
    <name evidence="2" type="ORF">CC84DRAFT_1172051</name>
</gene>
<dbReference type="EMBL" id="KV441549">
    <property type="protein sequence ID" value="OAG09478.1"/>
    <property type="molecule type" value="Genomic_DNA"/>
</dbReference>
<accession>A0A177CR85</accession>
<dbReference type="RefSeq" id="XP_018039843.1">
    <property type="nucleotide sequence ID" value="XM_018179950.1"/>
</dbReference>
<keyword evidence="3" id="KW-1185">Reference proteome</keyword>